<dbReference type="SUPFAM" id="SSF52540">
    <property type="entry name" value="P-loop containing nucleoside triphosphate hydrolases"/>
    <property type="match status" value="1"/>
</dbReference>
<dbReference type="Pfam" id="PF00158">
    <property type="entry name" value="Sigma54_activat"/>
    <property type="match status" value="1"/>
</dbReference>
<evidence type="ECO:0000256" key="1">
    <source>
        <dbReference type="ARBA" id="ARBA00022741"/>
    </source>
</evidence>
<dbReference type="Pfam" id="PF25601">
    <property type="entry name" value="AAA_lid_14"/>
    <property type="match status" value="1"/>
</dbReference>
<feature type="domain" description="Response regulatory" evidence="7">
    <location>
        <begin position="5"/>
        <end position="119"/>
    </location>
</feature>
<dbReference type="InterPro" id="IPR058031">
    <property type="entry name" value="AAA_lid_NorR"/>
</dbReference>
<dbReference type="PROSITE" id="PS00688">
    <property type="entry name" value="SIGMA54_INTERACT_3"/>
    <property type="match status" value="1"/>
</dbReference>
<dbReference type="CDD" id="cd00009">
    <property type="entry name" value="AAA"/>
    <property type="match status" value="1"/>
</dbReference>
<dbReference type="Proteomes" id="UP000587586">
    <property type="component" value="Unassembled WGS sequence"/>
</dbReference>
<dbReference type="PANTHER" id="PTHR32071:SF113">
    <property type="entry name" value="ALGINATE BIOSYNTHESIS TRANSCRIPTIONAL REGULATORY PROTEIN ALGB"/>
    <property type="match status" value="1"/>
</dbReference>
<dbReference type="GO" id="GO:0000160">
    <property type="term" value="P:phosphorelay signal transduction system"/>
    <property type="evidence" value="ECO:0007669"/>
    <property type="project" value="InterPro"/>
</dbReference>
<gene>
    <name evidence="8" type="ORF">GMLC_23220</name>
</gene>
<dbReference type="Pfam" id="PF02954">
    <property type="entry name" value="HTH_8"/>
    <property type="match status" value="1"/>
</dbReference>
<dbReference type="GO" id="GO:0005524">
    <property type="term" value="F:ATP binding"/>
    <property type="evidence" value="ECO:0007669"/>
    <property type="project" value="UniProtKB-KW"/>
</dbReference>
<dbReference type="SMART" id="SM00382">
    <property type="entry name" value="AAA"/>
    <property type="match status" value="1"/>
</dbReference>
<protein>
    <submittedName>
        <fullName evidence="8">Fis family transcriptional regulator</fullName>
    </submittedName>
</protein>
<dbReference type="InterPro" id="IPR001789">
    <property type="entry name" value="Sig_transdc_resp-reg_receiver"/>
</dbReference>
<dbReference type="Gene3D" id="1.10.8.60">
    <property type="match status" value="1"/>
</dbReference>
<dbReference type="AlphaFoldDB" id="A0A6V8NB30"/>
<accession>A0A6V8NB30</accession>
<dbReference type="InterPro" id="IPR011006">
    <property type="entry name" value="CheY-like_superfamily"/>
</dbReference>
<dbReference type="InterPro" id="IPR003593">
    <property type="entry name" value="AAA+_ATPase"/>
</dbReference>
<keyword evidence="9" id="KW-1185">Reference proteome</keyword>
<organism evidence="8 9">
    <name type="scientific">Geomonas limicola</name>
    <dbReference type="NCBI Taxonomy" id="2740186"/>
    <lineage>
        <taxon>Bacteria</taxon>
        <taxon>Pseudomonadati</taxon>
        <taxon>Thermodesulfobacteriota</taxon>
        <taxon>Desulfuromonadia</taxon>
        <taxon>Geobacterales</taxon>
        <taxon>Geobacteraceae</taxon>
        <taxon>Geomonas</taxon>
    </lineage>
</organism>
<dbReference type="GO" id="GO:0043565">
    <property type="term" value="F:sequence-specific DNA binding"/>
    <property type="evidence" value="ECO:0007669"/>
    <property type="project" value="InterPro"/>
</dbReference>
<dbReference type="Gene3D" id="3.40.50.300">
    <property type="entry name" value="P-loop containing nucleotide triphosphate hydrolases"/>
    <property type="match status" value="1"/>
</dbReference>
<name>A0A6V8NB30_9BACT</name>
<evidence type="ECO:0000259" key="6">
    <source>
        <dbReference type="PROSITE" id="PS50045"/>
    </source>
</evidence>
<dbReference type="PROSITE" id="PS50045">
    <property type="entry name" value="SIGMA54_INTERACT_4"/>
    <property type="match status" value="1"/>
</dbReference>
<dbReference type="InterPro" id="IPR027417">
    <property type="entry name" value="P-loop_NTPase"/>
</dbReference>
<dbReference type="FunFam" id="3.40.50.300:FF:000006">
    <property type="entry name" value="DNA-binding transcriptional regulator NtrC"/>
    <property type="match status" value="1"/>
</dbReference>
<dbReference type="SUPFAM" id="SSF52172">
    <property type="entry name" value="CheY-like"/>
    <property type="match status" value="1"/>
</dbReference>
<evidence type="ECO:0000256" key="5">
    <source>
        <dbReference type="PROSITE-ProRule" id="PRU00169"/>
    </source>
</evidence>
<dbReference type="InterPro" id="IPR002197">
    <property type="entry name" value="HTH_Fis"/>
</dbReference>
<evidence type="ECO:0000259" key="7">
    <source>
        <dbReference type="PROSITE" id="PS50110"/>
    </source>
</evidence>
<dbReference type="PANTHER" id="PTHR32071">
    <property type="entry name" value="TRANSCRIPTIONAL REGULATORY PROTEIN"/>
    <property type="match status" value="1"/>
</dbReference>
<dbReference type="Gene3D" id="3.40.50.2300">
    <property type="match status" value="1"/>
</dbReference>
<dbReference type="Pfam" id="PF00072">
    <property type="entry name" value="Response_reg"/>
    <property type="match status" value="1"/>
</dbReference>
<feature type="domain" description="Sigma-54 factor interaction" evidence="6">
    <location>
        <begin position="144"/>
        <end position="374"/>
    </location>
</feature>
<dbReference type="EMBL" id="BLXZ01000004">
    <property type="protein sequence ID" value="GFO68743.1"/>
    <property type="molecule type" value="Genomic_DNA"/>
</dbReference>
<keyword evidence="3" id="KW-0805">Transcription regulation</keyword>
<evidence type="ECO:0000313" key="9">
    <source>
        <dbReference type="Proteomes" id="UP000587586"/>
    </source>
</evidence>
<keyword evidence="1" id="KW-0547">Nucleotide-binding</keyword>
<comment type="caution">
    <text evidence="8">The sequence shown here is derived from an EMBL/GenBank/DDBJ whole genome shotgun (WGS) entry which is preliminary data.</text>
</comment>
<feature type="modified residue" description="4-aspartylphosphate" evidence="5">
    <location>
        <position position="54"/>
    </location>
</feature>
<reference evidence="9" key="1">
    <citation type="submission" date="2020-06" db="EMBL/GenBank/DDBJ databases">
        <title>Draft genomic sequecing of Geomonas sp. Red745.</title>
        <authorList>
            <person name="Itoh H."/>
            <person name="Xu Z.X."/>
            <person name="Ushijima N."/>
            <person name="Masuda Y."/>
            <person name="Shiratori Y."/>
            <person name="Senoo K."/>
        </authorList>
    </citation>
    <scope>NUCLEOTIDE SEQUENCE [LARGE SCALE GENOMIC DNA]</scope>
    <source>
        <strain evidence="9">Red745</strain>
    </source>
</reference>
<evidence type="ECO:0000256" key="4">
    <source>
        <dbReference type="ARBA" id="ARBA00023163"/>
    </source>
</evidence>
<dbReference type="Gene3D" id="1.10.10.60">
    <property type="entry name" value="Homeodomain-like"/>
    <property type="match status" value="1"/>
</dbReference>
<dbReference type="RefSeq" id="WP_183361295.1">
    <property type="nucleotide sequence ID" value="NZ_BLXZ01000004.1"/>
</dbReference>
<sequence length="462" mass="51306">MSQPRILVVDDQQIILFLLETHLRQGGYQPLLAASGREALALLEKQSVDLMITDLIMPEMGGLELMERVREHFPELPIVVITTNGSVEGAVEAMRRGAYDYLEKPYNPDDLHLTIKRALDYHHVVRENEQIRGLLKERFSFQSIVTVNPAMKEVLRLASKVVPARQTTVAIYGESGTGKEVLARAIHFAGKGLPNSFVAVNCAAIPDHLLESELFGHLRGSFTGADRDREGKFSLARGGTLLLDEIGDMPLALQTKLLRVLQERVFERIGSNEQISTTCRVIVATNRNLAELVAAGKFREDLYHRINVFPLTLPPLRERTEDIPILCEHVFEQLRQHLGKPLAGISPGAMRLLMEYPWPGNVRELRNFLERAAILTEDGQIEAEQVAMAGQTSVAPLKTDAPSPAGVQLAADSVSYTLTLPLAELSLEALNERILALTLERCGGNKSKASQMLKIGRKAFYR</sequence>
<evidence type="ECO:0000256" key="2">
    <source>
        <dbReference type="ARBA" id="ARBA00022840"/>
    </source>
</evidence>
<evidence type="ECO:0000313" key="8">
    <source>
        <dbReference type="EMBL" id="GFO68743.1"/>
    </source>
</evidence>
<dbReference type="InterPro" id="IPR002078">
    <property type="entry name" value="Sigma_54_int"/>
</dbReference>
<dbReference type="PROSITE" id="PS50110">
    <property type="entry name" value="RESPONSE_REGULATORY"/>
    <property type="match status" value="1"/>
</dbReference>
<dbReference type="GO" id="GO:0006355">
    <property type="term" value="P:regulation of DNA-templated transcription"/>
    <property type="evidence" value="ECO:0007669"/>
    <property type="project" value="InterPro"/>
</dbReference>
<keyword evidence="2" id="KW-0067">ATP-binding</keyword>
<dbReference type="SMART" id="SM00448">
    <property type="entry name" value="REC"/>
    <property type="match status" value="1"/>
</dbReference>
<dbReference type="InterPro" id="IPR025944">
    <property type="entry name" value="Sigma_54_int_dom_CS"/>
</dbReference>
<keyword evidence="5" id="KW-0597">Phosphoprotein</keyword>
<dbReference type="InterPro" id="IPR009057">
    <property type="entry name" value="Homeodomain-like_sf"/>
</dbReference>
<proteinExistence type="predicted"/>
<keyword evidence="4" id="KW-0804">Transcription</keyword>
<dbReference type="SUPFAM" id="SSF46689">
    <property type="entry name" value="Homeodomain-like"/>
    <property type="match status" value="1"/>
</dbReference>
<evidence type="ECO:0000256" key="3">
    <source>
        <dbReference type="ARBA" id="ARBA00023015"/>
    </source>
</evidence>